<dbReference type="KEGG" id="melm:C7H73_04815"/>
<evidence type="ECO:0000256" key="7">
    <source>
        <dbReference type="ARBA" id="ARBA00023170"/>
    </source>
</evidence>
<dbReference type="InterPro" id="IPR027417">
    <property type="entry name" value="P-loop_NTPase"/>
</dbReference>
<dbReference type="GO" id="GO:0005525">
    <property type="term" value="F:GTP binding"/>
    <property type="evidence" value="ECO:0007669"/>
    <property type="project" value="UniProtKB-UniRule"/>
</dbReference>
<dbReference type="InterPro" id="IPR013822">
    <property type="entry name" value="Signal_recog_particl_SRP54_hlx"/>
</dbReference>
<evidence type="ECO:0000256" key="5">
    <source>
        <dbReference type="ARBA" id="ARBA00023134"/>
    </source>
</evidence>
<dbReference type="Gene3D" id="3.40.50.300">
    <property type="entry name" value="P-loop containing nucleotide triphosphate hydrolases"/>
    <property type="match status" value="1"/>
</dbReference>
<feature type="binding site" evidence="9">
    <location>
        <begin position="332"/>
        <end position="335"/>
    </location>
    <ligand>
        <name>GTP</name>
        <dbReference type="ChEBI" id="CHEBI:37565"/>
    </ligand>
</feature>
<evidence type="ECO:0000256" key="3">
    <source>
        <dbReference type="ARBA" id="ARBA00022741"/>
    </source>
</evidence>
<proteinExistence type="inferred from homology"/>
<comment type="function">
    <text evidence="9">Involved in targeting and insertion of nascent membrane proteins into the cytoplasmic membrane. Acts as a receptor for the complex formed by the signal recognition particle (SRP) and the ribosome-nascent chain (RNC). Interaction with SRP-RNC leads to the transfer of the RNC complex to the Sec translocase for insertion into the membrane, the hydrolysis of GTP by both Ffh and FtsY, and the dissociation of the SRP-FtsY complex into the individual components.</text>
</comment>
<evidence type="ECO:0000256" key="9">
    <source>
        <dbReference type="HAMAP-Rule" id="MF_00920"/>
    </source>
</evidence>
<dbReference type="InterPro" id="IPR000897">
    <property type="entry name" value="SRP54_GTPase_dom"/>
</dbReference>
<keyword evidence="6 9" id="KW-0472">Membrane</keyword>
<dbReference type="Pfam" id="PF02881">
    <property type="entry name" value="SRP54_N"/>
    <property type="match status" value="1"/>
</dbReference>
<dbReference type="InterPro" id="IPR003593">
    <property type="entry name" value="AAA+_ATPase"/>
</dbReference>
<dbReference type="SMART" id="SM00962">
    <property type="entry name" value="SRP54"/>
    <property type="match status" value="1"/>
</dbReference>
<dbReference type="GO" id="GO:0005737">
    <property type="term" value="C:cytoplasm"/>
    <property type="evidence" value="ECO:0007669"/>
    <property type="project" value="UniProtKB-SubCell"/>
</dbReference>
<evidence type="ECO:0000256" key="1">
    <source>
        <dbReference type="ARBA" id="ARBA00022475"/>
    </source>
</evidence>
<dbReference type="InterPro" id="IPR042101">
    <property type="entry name" value="SRP54_N_sf"/>
</dbReference>
<feature type="binding site" evidence="9">
    <location>
        <begin position="268"/>
        <end position="272"/>
    </location>
    <ligand>
        <name>GTP</name>
        <dbReference type="ChEBI" id="CHEBI:37565"/>
    </ligand>
</feature>
<keyword evidence="4 9" id="KW-0378">Hydrolase</keyword>
<evidence type="ECO:0000259" key="11">
    <source>
        <dbReference type="PROSITE" id="PS00300"/>
    </source>
</evidence>
<dbReference type="GO" id="GO:0005047">
    <property type="term" value="F:signal recognition particle binding"/>
    <property type="evidence" value="ECO:0007669"/>
    <property type="project" value="TreeGrafter"/>
</dbReference>
<keyword evidence="3 9" id="KW-0547">Nucleotide-binding</keyword>
<dbReference type="GO" id="GO:0006614">
    <property type="term" value="P:SRP-dependent cotranslational protein targeting to membrane"/>
    <property type="evidence" value="ECO:0007669"/>
    <property type="project" value="InterPro"/>
</dbReference>
<keyword evidence="5 9" id="KW-0342">GTP-binding</keyword>
<dbReference type="NCBIfam" id="TIGR00064">
    <property type="entry name" value="ftsY"/>
    <property type="match status" value="1"/>
</dbReference>
<keyword evidence="7 9" id="KW-0675">Receptor</keyword>
<feature type="compositionally biased region" description="Pro residues" evidence="10">
    <location>
        <begin position="17"/>
        <end position="32"/>
    </location>
</feature>
<comment type="similarity">
    <text evidence="9">Belongs to the GTP-binding SRP family. FtsY subfamily.</text>
</comment>
<dbReference type="SMART" id="SM00382">
    <property type="entry name" value="AAA"/>
    <property type="match status" value="1"/>
</dbReference>
<dbReference type="InterPro" id="IPR004390">
    <property type="entry name" value="SR_rcpt_FtsY"/>
</dbReference>
<organism evidence="12 13">
    <name type="scientific">Pulveribacter suum</name>
    <dbReference type="NCBI Taxonomy" id="2116657"/>
    <lineage>
        <taxon>Bacteria</taxon>
        <taxon>Pseudomonadati</taxon>
        <taxon>Pseudomonadota</taxon>
        <taxon>Betaproteobacteria</taxon>
        <taxon>Burkholderiales</taxon>
        <taxon>Comamonadaceae</taxon>
        <taxon>Pulveribacter</taxon>
    </lineage>
</organism>
<dbReference type="OrthoDB" id="9804720at2"/>
<dbReference type="AlphaFoldDB" id="A0A2P1NJ35"/>
<dbReference type="RefSeq" id="WP_106845604.1">
    <property type="nucleotide sequence ID" value="NZ_CP027792.1"/>
</dbReference>
<evidence type="ECO:0000256" key="6">
    <source>
        <dbReference type="ARBA" id="ARBA00023136"/>
    </source>
</evidence>
<feature type="domain" description="SRP54-type proteins GTP-binding" evidence="11">
    <location>
        <begin position="353"/>
        <end position="366"/>
    </location>
</feature>
<keyword evidence="2 9" id="KW-0963">Cytoplasm</keyword>
<dbReference type="PANTHER" id="PTHR43134">
    <property type="entry name" value="SIGNAL RECOGNITION PARTICLE RECEPTOR SUBUNIT ALPHA"/>
    <property type="match status" value="1"/>
</dbReference>
<dbReference type="Proteomes" id="UP000241829">
    <property type="component" value="Chromosome"/>
</dbReference>
<gene>
    <name evidence="9" type="primary">ftsY</name>
    <name evidence="12" type="ORF">C7H73_04815</name>
</gene>
<dbReference type="SUPFAM" id="SSF52540">
    <property type="entry name" value="P-loop containing nucleoside triphosphate hydrolases"/>
    <property type="match status" value="1"/>
</dbReference>
<dbReference type="PROSITE" id="PS00300">
    <property type="entry name" value="SRP54"/>
    <property type="match status" value="1"/>
</dbReference>
<feature type="region of interest" description="Disordered" evidence="10">
    <location>
        <begin position="1"/>
        <end position="36"/>
    </location>
</feature>
<sequence>MFSFFKKKTPDDIPAEAPLPPAPAAAPVPAPAPAALATPAAPAAPESAGAMAWLRKSFGTGAPSAPPAVAEPMDKPLPAGAARQHWVERLKTGLKKTGTSITTVFTGTQINDALYEELEEALLMADTGVRATQHLLQDLKRRVKETKTTEPAAVKALLADALADLLRPLEKPLVIGEHTPTVVMVAGVNGAGKTTSIGKLTRHLADHGQSVLLAAADTFRAAAREQLGVWATRNTVEIVSQEGGDPAAVSFDAVSAGRARGKDVVLVDTAGRLPTQLHLMQELQKIRRVIAKADAGAPHEVLLVIDGNTGQNALAQVRAFDDALSLTGLIVTKLDGTAKGGVLAAIAQERPIPVYFIGVGERVEDLETFSAREFAQALLA</sequence>
<dbReference type="FunFam" id="3.40.50.300:FF:000053">
    <property type="entry name" value="Signal recognition particle receptor FtsY"/>
    <property type="match status" value="1"/>
</dbReference>
<keyword evidence="13" id="KW-1185">Reference proteome</keyword>
<dbReference type="HAMAP" id="MF_00920">
    <property type="entry name" value="FtsY"/>
    <property type="match status" value="1"/>
</dbReference>
<name>A0A2P1NJ35_9BURK</name>
<keyword evidence="1 9" id="KW-1003">Cell membrane</keyword>
<dbReference type="InterPro" id="IPR036225">
    <property type="entry name" value="SRP/SRP_N"/>
</dbReference>
<evidence type="ECO:0000313" key="12">
    <source>
        <dbReference type="EMBL" id="AVP57047.1"/>
    </source>
</evidence>
<dbReference type="PANTHER" id="PTHR43134:SF1">
    <property type="entry name" value="SIGNAL RECOGNITION PARTICLE RECEPTOR SUBUNIT ALPHA"/>
    <property type="match status" value="1"/>
</dbReference>
<dbReference type="SUPFAM" id="SSF47364">
    <property type="entry name" value="Domain of the SRP/SRP receptor G-proteins"/>
    <property type="match status" value="1"/>
</dbReference>
<dbReference type="EMBL" id="CP027792">
    <property type="protein sequence ID" value="AVP57047.1"/>
    <property type="molecule type" value="Genomic_DNA"/>
</dbReference>
<dbReference type="Pfam" id="PF00448">
    <property type="entry name" value="SRP54"/>
    <property type="match status" value="1"/>
</dbReference>
<comment type="subcellular location">
    <subcellularLocation>
        <location evidence="9">Cell membrane</location>
        <topology evidence="9">Peripheral membrane protein</topology>
        <orientation evidence="9">Cytoplasmic side</orientation>
    </subcellularLocation>
    <subcellularLocation>
        <location evidence="9">Cytoplasm</location>
    </subcellularLocation>
</comment>
<dbReference type="EC" id="3.6.5.4" evidence="9"/>
<dbReference type="SMART" id="SM00963">
    <property type="entry name" value="SRP54_N"/>
    <property type="match status" value="1"/>
</dbReference>
<comment type="subunit">
    <text evidence="9">Part of the signal recognition particle protein translocation system, which is composed of SRP and FtsY. SRP is a ribonucleoprotein composed of Ffh and a 4.5S RNA molecule.</text>
</comment>
<feature type="binding site" evidence="9">
    <location>
        <begin position="187"/>
        <end position="194"/>
    </location>
    <ligand>
        <name>GTP</name>
        <dbReference type="ChEBI" id="CHEBI:37565"/>
    </ligand>
</feature>
<protein>
    <recommendedName>
        <fullName evidence="9">Signal recognition particle receptor FtsY</fullName>
        <shortName evidence="9">SRP receptor</shortName>
        <ecNumber evidence="9">3.6.5.4</ecNumber>
    </recommendedName>
</protein>
<accession>A0A2P1NJ35</accession>
<evidence type="ECO:0000256" key="4">
    <source>
        <dbReference type="ARBA" id="ARBA00022801"/>
    </source>
</evidence>
<reference evidence="13" key="1">
    <citation type="submission" date="2018-03" db="EMBL/GenBank/DDBJ databases">
        <title>Genome sequencing of Melaminivora sp. strain SC2-7.</title>
        <authorList>
            <person name="Kim S.-J."/>
            <person name="Heo J."/>
            <person name="Ahn J.-H."/>
            <person name="Kwon S.-W."/>
        </authorList>
    </citation>
    <scope>NUCLEOTIDE SEQUENCE [LARGE SCALE GENOMIC DNA]</scope>
    <source>
        <strain evidence="13">SC2-7</strain>
    </source>
</reference>
<evidence type="ECO:0000256" key="8">
    <source>
        <dbReference type="ARBA" id="ARBA00048027"/>
    </source>
</evidence>
<dbReference type="GO" id="GO:0005886">
    <property type="term" value="C:plasma membrane"/>
    <property type="evidence" value="ECO:0007669"/>
    <property type="project" value="UniProtKB-SubCell"/>
</dbReference>
<evidence type="ECO:0000256" key="2">
    <source>
        <dbReference type="ARBA" id="ARBA00022490"/>
    </source>
</evidence>
<evidence type="ECO:0000256" key="10">
    <source>
        <dbReference type="SAM" id="MobiDB-lite"/>
    </source>
</evidence>
<comment type="catalytic activity">
    <reaction evidence="8 9">
        <text>GTP + H2O = GDP + phosphate + H(+)</text>
        <dbReference type="Rhea" id="RHEA:19669"/>
        <dbReference type="ChEBI" id="CHEBI:15377"/>
        <dbReference type="ChEBI" id="CHEBI:15378"/>
        <dbReference type="ChEBI" id="CHEBI:37565"/>
        <dbReference type="ChEBI" id="CHEBI:43474"/>
        <dbReference type="ChEBI" id="CHEBI:58189"/>
        <dbReference type="EC" id="3.6.5.4"/>
    </reaction>
</comment>
<dbReference type="GO" id="GO:0003924">
    <property type="term" value="F:GTPase activity"/>
    <property type="evidence" value="ECO:0007669"/>
    <property type="project" value="UniProtKB-UniRule"/>
</dbReference>
<dbReference type="Gene3D" id="1.20.120.140">
    <property type="entry name" value="Signal recognition particle SRP54, nucleotide-binding domain"/>
    <property type="match status" value="1"/>
</dbReference>
<evidence type="ECO:0000313" key="13">
    <source>
        <dbReference type="Proteomes" id="UP000241829"/>
    </source>
</evidence>